<dbReference type="GeneID" id="71569065"/>
<name>I3ZZ34_ORNRL</name>
<dbReference type="AlphaFoldDB" id="I3ZZ34"/>
<sequence>MEEPNKKPLSMVERMKLKAKQQQKYGGEFVEKKAEVAALDCPNCGAGRAKHEGVTHCAYCGFQFIEKKMDKGIFINDEDNSHPFKS</sequence>
<dbReference type="PATRIC" id="fig|867902.3.peg.750"/>
<accession>I3ZZ34</accession>
<evidence type="ECO:0000313" key="1">
    <source>
        <dbReference type="EMBL" id="AFL96968.1"/>
    </source>
</evidence>
<gene>
    <name evidence="1" type="ordered locus">Ornrh_0770</name>
</gene>
<protein>
    <submittedName>
        <fullName evidence="1">Uncharacterized protein</fullName>
    </submittedName>
</protein>
<evidence type="ECO:0000313" key="2">
    <source>
        <dbReference type="Proteomes" id="UP000006051"/>
    </source>
</evidence>
<reference evidence="1 2" key="1">
    <citation type="submission" date="2012-06" db="EMBL/GenBank/DDBJ databases">
        <title>The complete genome of Ornithobacterium rhinotracheale DSM 15997.</title>
        <authorList>
            <consortium name="US DOE Joint Genome Institute (JGI-PGF)"/>
            <person name="Lucas S."/>
            <person name="Copeland A."/>
            <person name="Lapidus A."/>
            <person name="Goodwin L."/>
            <person name="Pitluck S."/>
            <person name="Peters L."/>
            <person name="Mikhailova N."/>
            <person name="Teshima H."/>
            <person name="Kyrpides N."/>
            <person name="Mavromatis K."/>
            <person name="Pagani I."/>
            <person name="Ivanova N."/>
            <person name="Ovchinnikova G."/>
            <person name="Zeytun A."/>
            <person name="Detter J.C."/>
            <person name="Han C."/>
            <person name="Land M."/>
            <person name="Hauser L."/>
            <person name="Markowitz V."/>
            <person name="Cheng J.-F."/>
            <person name="Hugenholtz P."/>
            <person name="Woyke T."/>
            <person name="Wu D."/>
            <person name="Lang E."/>
            <person name="Kopitz M."/>
            <person name="Brambilla E."/>
            <person name="Klenk H.-P."/>
            <person name="Eisen J.A."/>
        </authorList>
    </citation>
    <scope>NUCLEOTIDE SEQUENCE [LARGE SCALE GENOMIC DNA]</scope>
    <source>
        <strain evidence="2">ATCC 51463 / DSM 15997 / CCUG 23171 / LMG 9086</strain>
    </source>
</reference>
<dbReference type="EMBL" id="CP003283">
    <property type="protein sequence ID" value="AFL96968.1"/>
    <property type="molecule type" value="Genomic_DNA"/>
</dbReference>
<organism evidence="1 2">
    <name type="scientific">Ornithobacterium rhinotracheale (strain ATCC 51463 / DSM 15997 / CCUG 23171 / CIP 104009 / LMG 9086)</name>
    <dbReference type="NCBI Taxonomy" id="867902"/>
    <lineage>
        <taxon>Bacteria</taxon>
        <taxon>Pseudomonadati</taxon>
        <taxon>Bacteroidota</taxon>
        <taxon>Flavobacteriia</taxon>
        <taxon>Flavobacteriales</taxon>
        <taxon>Weeksellaceae</taxon>
        <taxon>Ornithobacterium</taxon>
    </lineage>
</organism>
<dbReference type="eggNOG" id="ENOG50332VH">
    <property type="taxonomic scope" value="Bacteria"/>
</dbReference>
<dbReference type="KEGG" id="orh:Ornrh_0770"/>
<keyword evidence="2" id="KW-1185">Reference proteome</keyword>
<dbReference type="GeneID" id="97257482"/>
<dbReference type="Proteomes" id="UP000006051">
    <property type="component" value="Chromosome"/>
</dbReference>
<dbReference type="RefSeq" id="WP_014790569.1">
    <property type="nucleotide sequence ID" value="NC_018016.1"/>
</dbReference>
<proteinExistence type="predicted"/>
<dbReference type="STRING" id="867902.Ornrh_0770"/>
<dbReference type="HOGENOM" id="CLU_193664_0_0_10"/>